<dbReference type="InterPro" id="IPR007221">
    <property type="entry name" value="MreC"/>
</dbReference>
<dbReference type="EMBL" id="SIHO01000001">
    <property type="protein sequence ID" value="TFU05573.1"/>
    <property type="molecule type" value="Genomic_DNA"/>
</dbReference>
<dbReference type="Gene3D" id="2.40.10.350">
    <property type="entry name" value="Rod shape-determining protein MreC, domain 2"/>
    <property type="match status" value="1"/>
</dbReference>
<proteinExistence type="inferred from homology"/>
<feature type="region of interest" description="Disordered" evidence="5">
    <location>
        <begin position="297"/>
        <end position="326"/>
    </location>
</feature>
<evidence type="ECO:0000256" key="5">
    <source>
        <dbReference type="SAM" id="MobiDB-lite"/>
    </source>
</evidence>
<dbReference type="PANTHER" id="PTHR34138">
    <property type="entry name" value="CELL SHAPE-DETERMINING PROTEIN MREC"/>
    <property type="match status" value="1"/>
</dbReference>
<evidence type="ECO:0000259" key="6">
    <source>
        <dbReference type="Pfam" id="PF04085"/>
    </source>
</evidence>
<dbReference type="OrthoDB" id="8478127at2"/>
<comment type="caution">
    <text evidence="7">The sequence shown here is derived from an EMBL/GenBank/DDBJ whole genome shotgun (WGS) entry which is preliminary data.</text>
</comment>
<organism evidence="7 8">
    <name type="scientific">Glacieibacterium arshaanense</name>
    <dbReference type="NCBI Taxonomy" id="2511025"/>
    <lineage>
        <taxon>Bacteria</taxon>
        <taxon>Pseudomonadati</taxon>
        <taxon>Pseudomonadota</taxon>
        <taxon>Alphaproteobacteria</taxon>
        <taxon>Sphingomonadales</taxon>
        <taxon>Sphingosinicellaceae</taxon>
        <taxon>Glacieibacterium</taxon>
    </lineage>
</organism>
<keyword evidence="8" id="KW-1185">Reference proteome</keyword>
<dbReference type="GO" id="GO:0005886">
    <property type="term" value="C:plasma membrane"/>
    <property type="evidence" value="ECO:0007669"/>
    <property type="project" value="TreeGrafter"/>
</dbReference>
<keyword evidence="3" id="KW-0133">Cell shape</keyword>
<evidence type="ECO:0000256" key="4">
    <source>
        <dbReference type="ARBA" id="ARBA00032089"/>
    </source>
</evidence>
<reference evidence="7 8" key="1">
    <citation type="submission" date="2019-02" db="EMBL/GenBank/DDBJ databases">
        <title>Polymorphobacter sp. isolated from the lake at the Tibet of China.</title>
        <authorList>
            <person name="Li A."/>
        </authorList>
    </citation>
    <scope>NUCLEOTIDE SEQUENCE [LARGE SCALE GENOMIC DNA]</scope>
    <source>
        <strain evidence="7 8">DJ1R-1</strain>
    </source>
</reference>
<feature type="domain" description="Rod shape-determining protein MreC beta-barrel core" evidence="6">
    <location>
        <begin position="140"/>
        <end position="255"/>
    </location>
</feature>
<dbReference type="Proteomes" id="UP000297737">
    <property type="component" value="Unassembled WGS sequence"/>
</dbReference>
<dbReference type="InterPro" id="IPR042175">
    <property type="entry name" value="Cell/Rod_MreC_2"/>
</dbReference>
<dbReference type="Pfam" id="PF04085">
    <property type="entry name" value="MreC"/>
    <property type="match status" value="1"/>
</dbReference>
<dbReference type="PANTHER" id="PTHR34138:SF1">
    <property type="entry name" value="CELL SHAPE-DETERMINING PROTEIN MREC"/>
    <property type="match status" value="1"/>
</dbReference>
<feature type="compositionally biased region" description="Low complexity" evidence="5">
    <location>
        <begin position="310"/>
        <end position="319"/>
    </location>
</feature>
<comment type="similarity">
    <text evidence="1">Belongs to the MreC family.</text>
</comment>
<protein>
    <recommendedName>
        <fullName evidence="2">Cell shape-determining protein MreC</fullName>
    </recommendedName>
    <alternativeName>
        <fullName evidence="4">Cell shape protein MreC</fullName>
    </alternativeName>
</protein>
<dbReference type="GO" id="GO:0008360">
    <property type="term" value="P:regulation of cell shape"/>
    <property type="evidence" value="ECO:0007669"/>
    <property type="project" value="UniProtKB-KW"/>
</dbReference>
<evidence type="ECO:0000313" key="7">
    <source>
        <dbReference type="EMBL" id="TFU05573.1"/>
    </source>
</evidence>
<feature type="compositionally biased region" description="Low complexity" evidence="5">
    <location>
        <begin position="368"/>
        <end position="378"/>
    </location>
</feature>
<evidence type="ECO:0000313" key="8">
    <source>
        <dbReference type="Proteomes" id="UP000297737"/>
    </source>
</evidence>
<dbReference type="AlphaFoldDB" id="A0A4Y9EQT7"/>
<evidence type="ECO:0000256" key="3">
    <source>
        <dbReference type="ARBA" id="ARBA00022960"/>
    </source>
</evidence>
<dbReference type="Gene3D" id="2.40.10.340">
    <property type="entry name" value="Rod shape-determining protein MreC, domain 1"/>
    <property type="match status" value="1"/>
</dbReference>
<sequence length="378" mass="38364">MDWPPPSRRMSTTRREQNLALLGALASGAVIAVALVLLLLSRANPEGSARLRGTAIDLVAPVWSVVRVPFDLVGTGLGYVGDYIGAASRNRDLEKLTAEQARALQTQAAIKSENQQLRSLLKVVTPERKVIASARIAGASSGGVVRSAVVSAGSDSGVTVGQPVRVAAGLVGRTVEVGSSATRVLLLTDANSRIPVTIVRTGQSALVVGASRALVEVRERVGAETPLVAGDRLVTSGDGGVFPPGIPVAVVVNGGQEPPLARPFVNPAGLGMVLIESAYLPVPATVPVDANTVAVPREAGGGRAKPSIITSTPRATASALPPPPPPPVTAPVVTATPAAPALKFHPKAMNVPLAAPVLSPTDNGRLSAPADAPAAPPQ</sequence>
<gene>
    <name evidence="7" type="ORF">EUV02_00590</name>
</gene>
<accession>A0A4Y9EQT7</accession>
<evidence type="ECO:0000256" key="1">
    <source>
        <dbReference type="ARBA" id="ARBA00009369"/>
    </source>
</evidence>
<name>A0A4Y9EQT7_9SPHN</name>
<dbReference type="InterPro" id="IPR055342">
    <property type="entry name" value="MreC_beta-barrel_core"/>
</dbReference>
<dbReference type="InterPro" id="IPR042177">
    <property type="entry name" value="Cell/Rod_1"/>
</dbReference>
<feature type="region of interest" description="Disordered" evidence="5">
    <location>
        <begin position="355"/>
        <end position="378"/>
    </location>
</feature>
<evidence type="ECO:0000256" key="2">
    <source>
        <dbReference type="ARBA" id="ARBA00013855"/>
    </source>
</evidence>